<dbReference type="PROSITE" id="PS51318">
    <property type="entry name" value="TAT"/>
    <property type="match status" value="1"/>
</dbReference>
<dbReference type="RefSeq" id="WP_329511636.1">
    <property type="nucleotide sequence ID" value="NZ_BAAAYZ010000105.1"/>
</dbReference>
<gene>
    <name evidence="2" type="ORF">VXC91_36420</name>
</gene>
<feature type="chain" id="PRO_5047023991" description="DUF11 domain-containing protein" evidence="1">
    <location>
        <begin position="37"/>
        <end position="494"/>
    </location>
</feature>
<reference evidence="2" key="1">
    <citation type="submission" date="2024-01" db="EMBL/GenBank/DDBJ databases">
        <title>First draft genome sequence data of TA4-1, the type strain of Gram-positive actinobacterium Streptomyces chiangmaiensis.</title>
        <authorList>
            <person name="Yasawong M."/>
            <person name="Nantapong N."/>
        </authorList>
    </citation>
    <scope>NUCLEOTIDE SEQUENCE</scope>
    <source>
        <strain evidence="2">TA4-1</strain>
    </source>
</reference>
<evidence type="ECO:0000256" key="1">
    <source>
        <dbReference type="SAM" id="SignalP"/>
    </source>
</evidence>
<evidence type="ECO:0000313" key="2">
    <source>
        <dbReference type="EMBL" id="MED7827253.1"/>
    </source>
</evidence>
<proteinExistence type="predicted"/>
<comment type="caution">
    <text evidence="2">The sequence shown here is derived from an EMBL/GenBank/DDBJ whole genome shotgun (WGS) entry which is preliminary data.</text>
</comment>
<dbReference type="EMBL" id="JAYWVC010000216">
    <property type="protein sequence ID" value="MED7827253.1"/>
    <property type="molecule type" value="Genomic_DNA"/>
</dbReference>
<keyword evidence="1" id="KW-0732">Signal</keyword>
<organism evidence="2 3">
    <name type="scientific">Streptomyces chiangmaiensis</name>
    <dbReference type="NCBI Taxonomy" id="766497"/>
    <lineage>
        <taxon>Bacteria</taxon>
        <taxon>Bacillati</taxon>
        <taxon>Actinomycetota</taxon>
        <taxon>Actinomycetes</taxon>
        <taxon>Kitasatosporales</taxon>
        <taxon>Streptomycetaceae</taxon>
        <taxon>Streptomyces</taxon>
    </lineage>
</organism>
<name>A0ABU7FUP2_9ACTN</name>
<protein>
    <recommendedName>
        <fullName evidence="4">DUF11 domain-containing protein</fullName>
    </recommendedName>
</protein>
<evidence type="ECO:0000313" key="3">
    <source>
        <dbReference type="Proteomes" id="UP001333996"/>
    </source>
</evidence>
<sequence>MRRTQDQYRRRRRWLALVAVPGAAALIAGGTGSAGADEQTDSLFIASPYELPLPVADSESGTAIQRPFEVQLQHYNADNIVTGGYLTVDASGLADVAEVTWPDTCTPDSLAPLTALCDFGEIAVSWSYTSVAEIRLRAKADAAVGASGTLRMSAIADSSFGQLNAAMAEVPVRIGDGPDLSLNQVPYLDGIAPGTDVDQPVRLSNFGNQPVDRALLTFFVSHGLALKNRYGNCQYDDVDRVGNPTIAIVVCVIDQPVVPGTTYDLSGAAAVRATSAALYERFDYAVQPYSDEAYQQALRFGEFVPGSGADLTLEPVAAPLTATALAADLDEEDNYRTTLINVANTADLIALGDEVRGKPGDIVTTTVGVKNNGPAWVASLGAGAQVAPVEVQLPEGTTAVAKPDTCFIPWTGGDDDGTAEPVDTGHYVCQTPIYLWEKGRNTFTFTMRIDSVDPANAPGSVSLPDNGIEGPRISDFDPQLHNNTAPLTLVAGRG</sequence>
<keyword evidence="3" id="KW-1185">Reference proteome</keyword>
<accession>A0ABU7FUP2</accession>
<dbReference type="Proteomes" id="UP001333996">
    <property type="component" value="Unassembled WGS sequence"/>
</dbReference>
<dbReference type="InterPro" id="IPR006311">
    <property type="entry name" value="TAT_signal"/>
</dbReference>
<evidence type="ECO:0008006" key="4">
    <source>
        <dbReference type="Google" id="ProtNLM"/>
    </source>
</evidence>
<feature type="signal peptide" evidence="1">
    <location>
        <begin position="1"/>
        <end position="36"/>
    </location>
</feature>